<evidence type="ECO:0000313" key="3">
    <source>
        <dbReference type="EMBL" id="MBH0114383.1"/>
    </source>
</evidence>
<dbReference type="Proteomes" id="UP000617634">
    <property type="component" value="Unassembled WGS sequence"/>
</dbReference>
<dbReference type="CDD" id="cd04433">
    <property type="entry name" value="AFD_class_I"/>
    <property type="match status" value="1"/>
</dbReference>
<dbReference type="Gene3D" id="3.30.300.30">
    <property type="match status" value="1"/>
</dbReference>
<dbReference type="PANTHER" id="PTHR43201">
    <property type="entry name" value="ACYL-COA SYNTHETASE"/>
    <property type="match status" value="1"/>
</dbReference>
<dbReference type="InterPro" id="IPR025110">
    <property type="entry name" value="AMP-bd_C"/>
</dbReference>
<dbReference type="InterPro" id="IPR045851">
    <property type="entry name" value="AMP-bd_C_sf"/>
</dbReference>
<dbReference type="InterPro" id="IPR042099">
    <property type="entry name" value="ANL_N_sf"/>
</dbReference>
<gene>
    <name evidence="3" type="ORF">I5E68_15670</name>
</gene>
<dbReference type="SUPFAM" id="SSF56801">
    <property type="entry name" value="Acetyl-CoA synthetase-like"/>
    <property type="match status" value="1"/>
</dbReference>
<name>A0A931MLW5_9SPHN</name>
<dbReference type="Pfam" id="PF00501">
    <property type="entry name" value="AMP-binding"/>
    <property type="match status" value="1"/>
</dbReference>
<evidence type="ECO:0000259" key="1">
    <source>
        <dbReference type="Pfam" id="PF00501"/>
    </source>
</evidence>
<dbReference type="Gene3D" id="3.40.50.12780">
    <property type="entry name" value="N-terminal domain of ligase-like"/>
    <property type="match status" value="1"/>
</dbReference>
<proteinExistence type="predicted"/>
<organism evidence="3 4">
    <name type="scientific">Novosphingobium aureum</name>
    <dbReference type="NCBI Taxonomy" id="2792964"/>
    <lineage>
        <taxon>Bacteria</taxon>
        <taxon>Pseudomonadati</taxon>
        <taxon>Pseudomonadota</taxon>
        <taxon>Alphaproteobacteria</taxon>
        <taxon>Sphingomonadales</taxon>
        <taxon>Sphingomonadaceae</taxon>
        <taxon>Novosphingobium</taxon>
    </lineage>
</organism>
<dbReference type="InterPro" id="IPR000873">
    <property type="entry name" value="AMP-dep_synth/lig_dom"/>
</dbReference>
<dbReference type="AlphaFoldDB" id="A0A931MLW5"/>
<protein>
    <submittedName>
        <fullName evidence="3">Long-chain fatty acid--CoA ligase</fullName>
    </submittedName>
</protein>
<feature type="domain" description="AMP-binding enzyme C-terminal" evidence="2">
    <location>
        <begin position="421"/>
        <end position="496"/>
    </location>
</feature>
<feature type="domain" description="AMP-dependent synthetase/ligase" evidence="1">
    <location>
        <begin position="28"/>
        <end position="378"/>
    </location>
</feature>
<accession>A0A931MLW5</accession>
<dbReference type="RefSeq" id="WP_197165735.1">
    <property type="nucleotide sequence ID" value="NZ_JADZGI010000003.1"/>
</dbReference>
<dbReference type="EMBL" id="JADZGI010000003">
    <property type="protein sequence ID" value="MBH0114383.1"/>
    <property type="molecule type" value="Genomic_DNA"/>
</dbReference>
<evidence type="ECO:0000259" key="2">
    <source>
        <dbReference type="Pfam" id="PF13193"/>
    </source>
</evidence>
<dbReference type="GO" id="GO:0031956">
    <property type="term" value="F:medium-chain fatty acid-CoA ligase activity"/>
    <property type="evidence" value="ECO:0007669"/>
    <property type="project" value="TreeGrafter"/>
</dbReference>
<evidence type="ECO:0000313" key="4">
    <source>
        <dbReference type="Proteomes" id="UP000617634"/>
    </source>
</evidence>
<dbReference type="Pfam" id="PF13193">
    <property type="entry name" value="AMP-binding_C"/>
    <property type="match status" value="1"/>
</dbReference>
<keyword evidence="4" id="KW-1185">Reference proteome</keyword>
<keyword evidence="3" id="KW-0436">Ligase</keyword>
<dbReference type="PANTHER" id="PTHR43201:SF32">
    <property type="entry name" value="2-SUCCINYLBENZOATE--COA LIGASE, CHLOROPLASTIC_PEROXISOMAL"/>
    <property type="match status" value="1"/>
</dbReference>
<dbReference type="GO" id="GO:0006631">
    <property type="term" value="P:fatty acid metabolic process"/>
    <property type="evidence" value="ECO:0007669"/>
    <property type="project" value="TreeGrafter"/>
</dbReference>
<sequence>MSEIANEHDSEAIAALAGVCHRTLCCEGPAIRFEGAWIGWDAIRALAASLDTALERAGVARDAPVAFAPRNSPASLAAFLPLLGSGRRIRMLYPFQSGEALAGQLAATGAAALVMEARDFCAPVVAELQARGMAGIALPGDGTLSGEGAAVLEGAASCTTAGTSGAPAIEILTSGTTGQPKPFAIGHRVVLGYVRQGEALANARAAGARAHDPPPTLLCFPLSNISGLYSLAMSFLRGAPVVLLERFSVAAWRDYVVEYRPAAGGAPPAALAMILEQGIAREDLASLASFSTGAAPVDPAVRQRFEETYGIPVLQTYGATEFGGPVTAMSLDLLREFGADKAQSVGRPFGGARLRIRREADGALAAAGEVGLVEVVSPRMGPEWIATSDLGLLDGDGFLFLRGRADGAVMRGGFKIVPETVEQVLRAHPQVAEACLVGLPDERLHELPVAAVVPRDRAAPPSIEALDAHARQHLAATQVPARWALVDALPRTVSFKTDRAAVRALCAAQAVSPCR</sequence>
<reference evidence="3" key="1">
    <citation type="submission" date="2020-11" db="EMBL/GenBank/DDBJ databases">
        <title>Novosphingobium aureum sp. nov., a marine bacterium isolated from sediment of a salt flat.</title>
        <authorList>
            <person name="Yoo Y."/>
            <person name="Kim J.-J."/>
        </authorList>
    </citation>
    <scope>NUCLEOTIDE SEQUENCE</scope>
    <source>
        <strain evidence="3">YJ-S2-02</strain>
    </source>
</reference>
<comment type="caution">
    <text evidence="3">The sequence shown here is derived from an EMBL/GenBank/DDBJ whole genome shotgun (WGS) entry which is preliminary data.</text>
</comment>